<dbReference type="GO" id="GO:0004359">
    <property type="term" value="F:glutaminase activity"/>
    <property type="evidence" value="ECO:0007669"/>
    <property type="project" value="InterPro"/>
</dbReference>
<protein>
    <recommendedName>
        <fullName evidence="3">NAD(+) synthase (glutamine-hydrolyzing)</fullName>
        <ecNumber evidence="3">6.3.5.1</ecNumber>
    </recommendedName>
    <alternativeName>
        <fullName evidence="8">NAD(+) synthase [glutamine-hydrolyzing]</fullName>
    </alternativeName>
</protein>
<evidence type="ECO:0000256" key="10">
    <source>
        <dbReference type="SAM" id="Phobius"/>
    </source>
</evidence>
<proteinExistence type="inferred from homology"/>
<feature type="transmembrane region" description="Helical" evidence="10">
    <location>
        <begin position="1029"/>
        <end position="1050"/>
    </location>
</feature>
<dbReference type="InterPro" id="IPR014729">
    <property type="entry name" value="Rossmann-like_a/b/a_fold"/>
</dbReference>
<comment type="similarity">
    <text evidence="2">In the C-terminal section; belongs to the NAD synthetase family.</text>
</comment>
<dbReference type="HAMAP" id="MF_02090">
    <property type="entry name" value="NadE_glutamine_dep"/>
    <property type="match status" value="1"/>
</dbReference>
<dbReference type="GO" id="GO:0005524">
    <property type="term" value="F:ATP binding"/>
    <property type="evidence" value="ECO:0007669"/>
    <property type="project" value="UniProtKB-KW"/>
</dbReference>
<dbReference type="SUPFAM" id="SSF52402">
    <property type="entry name" value="Adenine nucleotide alpha hydrolases-like"/>
    <property type="match status" value="1"/>
</dbReference>
<dbReference type="Gene3D" id="3.60.110.10">
    <property type="entry name" value="Carbon-nitrogen hydrolase"/>
    <property type="match status" value="1"/>
</dbReference>
<dbReference type="GO" id="GO:0009435">
    <property type="term" value="P:NAD+ biosynthetic process"/>
    <property type="evidence" value="ECO:0007669"/>
    <property type="project" value="InterPro"/>
</dbReference>
<evidence type="ECO:0000256" key="8">
    <source>
        <dbReference type="ARBA" id="ARBA00030681"/>
    </source>
</evidence>
<keyword evidence="5" id="KW-0547">Nucleotide-binding</keyword>
<keyword evidence="6" id="KW-0067">ATP-binding</keyword>
<comment type="pathway">
    <text evidence="1">Cofactor biosynthesis; NAD(+) biosynthesis; NAD(+) from deamido-NAD(+) (L-Gln route): step 1/1.</text>
</comment>
<dbReference type="InterPro" id="IPR036526">
    <property type="entry name" value="C-N_Hydrolase_sf"/>
</dbReference>
<feature type="transmembrane region" description="Helical" evidence="10">
    <location>
        <begin position="998"/>
        <end position="1023"/>
    </location>
</feature>
<evidence type="ECO:0000256" key="3">
    <source>
        <dbReference type="ARBA" id="ARBA00012743"/>
    </source>
</evidence>
<dbReference type="SUPFAM" id="SSF56317">
    <property type="entry name" value="Carbon-nitrogen hydrolase"/>
    <property type="match status" value="1"/>
</dbReference>
<evidence type="ECO:0000256" key="7">
    <source>
        <dbReference type="ARBA" id="ARBA00023027"/>
    </source>
</evidence>
<dbReference type="Pfam" id="PF00795">
    <property type="entry name" value="CN_hydrolase"/>
    <property type="match status" value="1"/>
</dbReference>
<keyword evidence="10" id="KW-0472">Membrane</keyword>
<evidence type="ECO:0000256" key="5">
    <source>
        <dbReference type="ARBA" id="ARBA00022741"/>
    </source>
</evidence>
<feature type="compositionally biased region" description="Basic and acidic residues" evidence="9">
    <location>
        <begin position="721"/>
        <end position="730"/>
    </location>
</feature>
<feature type="transmembrane region" description="Helical" evidence="10">
    <location>
        <begin position="1264"/>
        <end position="1286"/>
    </location>
</feature>
<evidence type="ECO:0000256" key="2">
    <source>
        <dbReference type="ARBA" id="ARBA00007145"/>
    </source>
</evidence>
<keyword evidence="4" id="KW-0436">Ligase</keyword>
<dbReference type="InterPro" id="IPR014445">
    <property type="entry name" value="Gln-dep_NAD_synthase"/>
</dbReference>
<evidence type="ECO:0000313" key="12">
    <source>
        <dbReference type="EMBL" id="ELQ41078.1"/>
    </source>
</evidence>
<reference evidence="12" key="1">
    <citation type="journal article" date="2012" name="PLoS Genet.">
        <title>Comparative analysis of the genomes of two field isolates of the rice blast fungus Magnaporthe oryzae.</title>
        <authorList>
            <person name="Xue M."/>
            <person name="Yang J."/>
            <person name="Li Z."/>
            <person name="Hu S."/>
            <person name="Yao N."/>
            <person name="Dean R.A."/>
            <person name="Zhao W."/>
            <person name="Shen M."/>
            <person name="Zhang H."/>
            <person name="Li C."/>
            <person name="Liu L."/>
            <person name="Cao L."/>
            <person name="Xu X."/>
            <person name="Xing Y."/>
            <person name="Hsiang T."/>
            <person name="Zhang Z."/>
            <person name="Xu J.R."/>
            <person name="Peng Y.L."/>
        </authorList>
    </citation>
    <scope>NUCLEOTIDE SEQUENCE</scope>
    <source>
        <strain evidence="12">Y34</strain>
    </source>
</reference>
<feature type="domain" description="CN hydrolase" evidence="11">
    <location>
        <begin position="4"/>
        <end position="275"/>
    </location>
</feature>
<dbReference type="GO" id="GO:0005737">
    <property type="term" value="C:cytoplasm"/>
    <property type="evidence" value="ECO:0007669"/>
    <property type="project" value="InterPro"/>
</dbReference>
<dbReference type="CDD" id="cd00553">
    <property type="entry name" value="NAD_synthase"/>
    <property type="match status" value="1"/>
</dbReference>
<dbReference type="PROSITE" id="PS50263">
    <property type="entry name" value="CN_HYDROLASE"/>
    <property type="match status" value="1"/>
</dbReference>
<evidence type="ECO:0000256" key="4">
    <source>
        <dbReference type="ARBA" id="ARBA00022598"/>
    </source>
</evidence>
<evidence type="ECO:0000259" key="11">
    <source>
        <dbReference type="PROSITE" id="PS50263"/>
    </source>
</evidence>
<evidence type="ECO:0000256" key="1">
    <source>
        <dbReference type="ARBA" id="ARBA00005188"/>
    </source>
</evidence>
<dbReference type="Proteomes" id="UP000011086">
    <property type="component" value="Unassembled WGS sequence"/>
</dbReference>
<dbReference type="EMBL" id="JH793013">
    <property type="protein sequence ID" value="ELQ41078.1"/>
    <property type="molecule type" value="Genomic_DNA"/>
</dbReference>
<gene>
    <name evidence="12" type="ORF">OOU_Y34scaffold00302g7</name>
</gene>
<accession>A0AA97PNP2</accession>
<name>A0AA97PNP2_PYRO3</name>
<dbReference type="Gene3D" id="3.40.50.620">
    <property type="entry name" value="HUPs"/>
    <property type="match status" value="1"/>
</dbReference>
<dbReference type="FunFam" id="3.40.50.620:FF:000036">
    <property type="entry name" value="Glutamine-dependent NAD(+) synthetase"/>
    <property type="match status" value="1"/>
</dbReference>
<sequence>MRFVTVAAATLPSVPLDFEGNRDRILESIKLAKEKGATLRTGPELEIPGYGCLDHHLEGDTELHSWEVLAEIISDPVCKDMLVDLGLGVKTRNVQYNCRVLCTYKKIYAIRAKQALAGDGLYREPRHFTAWVKERQVETHKLHKVVRDVTGQTTVPIGDFILETPDTSVTCETCEELFVPRNPSIFSGLNGAEIILNSSASHAELRKLGTRLNLISNSTRSNGGLYVYANASGIDGEARMLFDGSSMIIQNGEVLAQSSQFSLLPVEVTVATVDLERVRSYRTSASRNVQAARQPEYPRIDCDIELARPSEEIFRSNKVIAMEIPIRILDPMEEIHMATSVYLWQYLVRSSGAGFFLALSGGLDSSSVALFVYGMAKLVLLSIKNGEENTLNDLRKVTGINDYVPESPEEIVGKLLHTCFMGTVNSSDETRSRAKRLAERLGAYHTDINIDNAVQAHESIIESALGGFKPKYAVEGGTNSENLAKQNIQARNRLVVSYELAQLSTQARGLPRAGASLLVLGSGNVDENLRGYYTKYDASSADLAPLGSISKNDAKDFQRWARDNWDLSIMSEFIDAIPSAELLPLSAGVQADEVEMGLTYSELSDFGILRKVDKLGPWSAYLRLLSQWKERPGFGPREIAEKVFLFFRFYAINRHKATIITPSVHLSAYNPDDNRHDDNNREKKSIASIWQSQAFSATGDLPTLLLAGAKLPKINPSLRRKCDSRLDSNGKRRCPSGVTPNFQPQPAHLQVLTPSTSNRLEIDATSRAHFIGWLCGSLLATAVSATNFANCYHLAFEEFRNGTHPMRDSFFWKEKDPLIGLKNQSARPEIVLTRAGCEHFCSIYPQYNNVIDAFQILTTWVLPAIALMSQLPYESLSVRWRKNLAAFGNWVGAPAAAMTTTFWNIVLIHECSVKFGLFRLPETREEIRDALFILSCVNQYEYPRREQVGRDLRRDSALLKGILYPYFKDGISERQRRTLANFNQHLAFQLRLQRRKGVYPIFISIGWFGMAFAFSIVISFAALGDNTTAHSLALGLLLSWVPVMLFATVIDRNPTSATRCSELIQRWLFNIDRLLPATDLSSLPPKFWQAHHGGQKHADTTEEFDIGEYMGQGRTLRYCGVADTVLDMIKNPSEATLDVPDLSVGKKHAKFSDRSDEATVGMGGGVAHQPGHCDHQLRHGLHGVVQHANAGSGLSLAALPLLVAPGSALVADPGSLSGAQHQMQSFGGLNSCLCKTSVFGLPPFGRYMDFENAEFYKEYYYVEAFWGSATGIGGATMAISVSWLAWKWHKSSALWRVTEDTTVRVEDDVSLDWLT</sequence>
<dbReference type="InterPro" id="IPR022310">
    <property type="entry name" value="NAD/GMP_synthase"/>
</dbReference>
<dbReference type="InterPro" id="IPR003694">
    <property type="entry name" value="NAD_synthase"/>
</dbReference>
<dbReference type="NCBIfam" id="TIGR00552">
    <property type="entry name" value="nadE"/>
    <property type="match status" value="1"/>
</dbReference>
<keyword evidence="10" id="KW-0812">Transmembrane</keyword>
<dbReference type="EC" id="6.3.5.1" evidence="3"/>
<dbReference type="PANTHER" id="PTHR23090:SF9">
    <property type="entry name" value="GLUTAMINE-DEPENDENT NAD(+) SYNTHETASE"/>
    <property type="match status" value="1"/>
</dbReference>
<dbReference type="Pfam" id="PF02540">
    <property type="entry name" value="NAD_synthase"/>
    <property type="match status" value="1"/>
</dbReference>
<keyword evidence="10" id="KW-1133">Transmembrane helix</keyword>
<dbReference type="CDD" id="cd07570">
    <property type="entry name" value="GAT_Gln-NAD-synth"/>
    <property type="match status" value="1"/>
</dbReference>
<evidence type="ECO:0000256" key="6">
    <source>
        <dbReference type="ARBA" id="ARBA00022840"/>
    </source>
</evidence>
<dbReference type="GO" id="GO:0003952">
    <property type="term" value="F:NAD+ synthase (glutamine-hydrolyzing) activity"/>
    <property type="evidence" value="ECO:0007669"/>
    <property type="project" value="UniProtKB-EC"/>
</dbReference>
<dbReference type="InterPro" id="IPR003010">
    <property type="entry name" value="C-N_Hydrolase"/>
</dbReference>
<organism evidence="12">
    <name type="scientific">Pyricularia oryzae (strain Y34)</name>
    <name type="common">Rice blast fungus</name>
    <name type="synonym">Magnaporthe oryzae</name>
    <dbReference type="NCBI Taxonomy" id="1143189"/>
    <lineage>
        <taxon>Eukaryota</taxon>
        <taxon>Fungi</taxon>
        <taxon>Dikarya</taxon>
        <taxon>Ascomycota</taxon>
        <taxon>Pezizomycotina</taxon>
        <taxon>Sordariomycetes</taxon>
        <taxon>Sordariomycetidae</taxon>
        <taxon>Magnaporthales</taxon>
        <taxon>Pyriculariaceae</taxon>
        <taxon>Pyricularia</taxon>
    </lineage>
</organism>
<evidence type="ECO:0000256" key="9">
    <source>
        <dbReference type="SAM" id="MobiDB-lite"/>
    </source>
</evidence>
<dbReference type="PANTHER" id="PTHR23090">
    <property type="entry name" value="NH 3 /GLUTAMINE-DEPENDENT NAD + SYNTHETASE"/>
    <property type="match status" value="1"/>
</dbReference>
<feature type="region of interest" description="Disordered" evidence="9">
    <location>
        <begin position="721"/>
        <end position="745"/>
    </location>
</feature>
<keyword evidence="7" id="KW-0520">NAD</keyword>